<keyword evidence="2" id="KW-1185">Reference proteome</keyword>
<dbReference type="PANTHER" id="PTHR47331:SF5">
    <property type="entry name" value="RIBONUCLEASE H"/>
    <property type="match status" value="1"/>
</dbReference>
<dbReference type="PANTHER" id="PTHR47331">
    <property type="entry name" value="PHD-TYPE DOMAIN-CONTAINING PROTEIN"/>
    <property type="match status" value="1"/>
</dbReference>
<name>A0ABQ8MW54_LABRO</name>
<accession>A0ABQ8MW54</accession>
<dbReference type="EMBL" id="JACTAM010000003">
    <property type="protein sequence ID" value="KAI2666826.1"/>
    <property type="molecule type" value="Genomic_DNA"/>
</dbReference>
<dbReference type="Proteomes" id="UP000830375">
    <property type="component" value="Unassembled WGS sequence"/>
</dbReference>
<gene>
    <name evidence="1" type="ORF">H4Q32_026533</name>
</gene>
<protein>
    <submittedName>
        <fullName evidence="1">GMP synthase [glutamine-hydrolyzing] subunit A</fullName>
    </submittedName>
</protein>
<evidence type="ECO:0000313" key="2">
    <source>
        <dbReference type="Proteomes" id="UP000830375"/>
    </source>
</evidence>
<evidence type="ECO:0000313" key="1">
    <source>
        <dbReference type="EMBL" id="KAI2666826.1"/>
    </source>
</evidence>
<proteinExistence type="predicted"/>
<sequence length="121" mass="13539">MQLVRQLRQWASNCLAVVANLPSDTRSNSCELWLSQGLQDTHESALGLLWHCQLDTTSTGSYHYKVFVGIQVALIQELTASVIWLYVQSEDNPADSITRGKRLCDLGKGSQWNQGPSFTKQ</sequence>
<comment type="caution">
    <text evidence="1">The sequence shown here is derived from an EMBL/GenBank/DDBJ whole genome shotgun (WGS) entry which is preliminary data.</text>
</comment>
<organism evidence="1 2">
    <name type="scientific">Labeo rohita</name>
    <name type="common">Indian major carp</name>
    <name type="synonym">Cyprinus rohita</name>
    <dbReference type="NCBI Taxonomy" id="84645"/>
    <lineage>
        <taxon>Eukaryota</taxon>
        <taxon>Metazoa</taxon>
        <taxon>Chordata</taxon>
        <taxon>Craniata</taxon>
        <taxon>Vertebrata</taxon>
        <taxon>Euteleostomi</taxon>
        <taxon>Actinopterygii</taxon>
        <taxon>Neopterygii</taxon>
        <taxon>Teleostei</taxon>
        <taxon>Ostariophysi</taxon>
        <taxon>Cypriniformes</taxon>
        <taxon>Cyprinidae</taxon>
        <taxon>Labeoninae</taxon>
        <taxon>Labeonini</taxon>
        <taxon>Labeo</taxon>
    </lineage>
</organism>
<reference evidence="1 2" key="1">
    <citation type="submission" date="2022-01" db="EMBL/GenBank/DDBJ databases">
        <title>A high-quality chromosome-level genome assembly of rohu carp, Labeo rohita.</title>
        <authorList>
            <person name="Arick M.A. II"/>
            <person name="Hsu C.-Y."/>
            <person name="Magbanua Z."/>
            <person name="Pechanova O."/>
            <person name="Grover C."/>
            <person name="Miller E."/>
            <person name="Thrash A."/>
            <person name="Ezzel L."/>
            <person name="Alam S."/>
            <person name="Benzie J."/>
            <person name="Hamilton M."/>
            <person name="Karsi A."/>
            <person name="Lawrence M.L."/>
            <person name="Peterson D.G."/>
        </authorList>
    </citation>
    <scope>NUCLEOTIDE SEQUENCE [LARGE SCALE GENOMIC DNA]</scope>
    <source>
        <strain evidence="2">BAU-BD-2019</strain>
        <tissue evidence="1">Blood</tissue>
    </source>
</reference>